<dbReference type="InterPro" id="IPR024983">
    <property type="entry name" value="CHAT_dom"/>
</dbReference>
<dbReference type="Pfam" id="PF05226">
    <property type="entry name" value="CHASE2"/>
    <property type="match status" value="1"/>
</dbReference>
<feature type="transmembrane region" description="Helical" evidence="1">
    <location>
        <begin position="696"/>
        <end position="718"/>
    </location>
</feature>
<dbReference type="AlphaFoldDB" id="A0AA96WQK5"/>
<gene>
    <name evidence="3" type="ORF">Q2T42_19995</name>
</gene>
<dbReference type="SMART" id="SM01080">
    <property type="entry name" value="CHASE2"/>
    <property type="match status" value="1"/>
</dbReference>
<keyword evidence="1" id="KW-0812">Transmembrane</keyword>
<protein>
    <submittedName>
        <fullName evidence="3">CHASE2 domain-containing protein</fullName>
    </submittedName>
</protein>
<dbReference type="EMBL" id="CP130144">
    <property type="protein sequence ID" value="WNZ44115.1"/>
    <property type="molecule type" value="Genomic_DNA"/>
</dbReference>
<keyword evidence="1" id="KW-0472">Membrane</keyword>
<evidence type="ECO:0000259" key="2">
    <source>
        <dbReference type="SMART" id="SM01080"/>
    </source>
</evidence>
<proteinExistence type="predicted"/>
<keyword evidence="1" id="KW-1133">Transmembrane helix</keyword>
<feature type="transmembrane region" description="Helical" evidence="1">
    <location>
        <begin position="672"/>
        <end position="690"/>
    </location>
</feature>
<evidence type="ECO:0000256" key="1">
    <source>
        <dbReference type="SAM" id="Phobius"/>
    </source>
</evidence>
<feature type="domain" description="CHASE2" evidence="2">
    <location>
        <begin position="396"/>
        <end position="688"/>
    </location>
</feature>
<accession>A0AA96WQK5</accession>
<dbReference type="RefSeq" id="WP_316426303.1">
    <property type="nucleotide sequence ID" value="NZ_CP130144.1"/>
</dbReference>
<reference evidence="3" key="1">
    <citation type="journal article" date="2023" name="Plants (Basel)">
        <title>Genomic Analysis of Leptolyngbya boryana CZ1 Reveals Efficient Carbon Fixation Modules.</title>
        <authorList>
            <person name="Bai X."/>
            <person name="Wang H."/>
            <person name="Cheng W."/>
            <person name="Wang J."/>
            <person name="Ma M."/>
            <person name="Hu H."/>
            <person name="Song Z."/>
            <person name="Ma H."/>
            <person name="Fan Y."/>
            <person name="Du C."/>
            <person name="Xu J."/>
        </authorList>
    </citation>
    <scope>NUCLEOTIDE SEQUENCE</scope>
    <source>
        <strain evidence="3">CZ1</strain>
    </source>
</reference>
<dbReference type="Pfam" id="PF12770">
    <property type="entry name" value="CHAT"/>
    <property type="match status" value="1"/>
</dbReference>
<reference evidence="3" key="2">
    <citation type="submission" date="2023-07" db="EMBL/GenBank/DDBJ databases">
        <authorList>
            <person name="Bai X.-H."/>
            <person name="Wang H.-H."/>
            <person name="Wang J."/>
            <person name="Ma M.-Y."/>
            <person name="Hu H.-H."/>
            <person name="Song Z.-L."/>
            <person name="Ma H.-G."/>
            <person name="Fan Y."/>
            <person name="Du C.-Y."/>
            <person name="Xu J.-C."/>
        </authorList>
    </citation>
    <scope>NUCLEOTIDE SEQUENCE</scope>
    <source>
        <strain evidence="3">CZ1</strain>
    </source>
</reference>
<evidence type="ECO:0000313" key="3">
    <source>
        <dbReference type="EMBL" id="WNZ44115.1"/>
    </source>
</evidence>
<dbReference type="InterPro" id="IPR007890">
    <property type="entry name" value="CHASE2"/>
</dbReference>
<organism evidence="3">
    <name type="scientific">Leptolyngbya boryana CZ1</name>
    <dbReference type="NCBI Taxonomy" id="3060204"/>
    <lineage>
        <taxon>Bacteria</taxon>
        <taxon>Bacillati</taxon>
        <taxon>Cyanobacteriota</taxon>
        <taxon>Cyanophyceae</taxon>
        <taxon>Leptolyngbyales</taxon>
        <taxon>Leptolyngbyaceae</taxon>
        <taxon>Leptolyngbya group</taxon>
        <taxon>Leptolyngbya</taxon>
    </lineage>
</organism>
<name>A0AA96WQK5_LEPBY</name>
<sequence length="757" mass="84952">MAKLAILSFGEGNFTQGFNVTLQISEEQKAAERVVIAKLPPNPDLPQYYAQWRSLYEQLRKNFRLSAPKAQVTNFSMLDCDRAALQVKTHLNLWLQSESFRPIREAILQQFTLQEEVRIVLQTEDLSLRQLPWSQWDVVDQHLLNAEIALSNSAFEQPPSLHSTSDRIRILAILGNSEGIETEKDRQALERLPDAEITFLVEPSRQQLNDALWESAYDILFFAGHSLSHETGITGTISINLTEMLPIQELRKALQTAVRNGLKLAIFNSCDGLGLAYALADLQIPQTIVMREPVPDYIAQSFLQYFLKAFSSGQSLYLSVRHARERLQGLEDQIPCASWLPVIYQNPTAIPPTWQSFPTPKPSQPSKLKKRSFVNALFVSFAIAATFAGTRTFGFLQTSEAQVFDQMMQRRPDEGADPRLVLITIDDEDLKIQPDRKGSLSDSALVQLLEKLAPQQPRAIGLDIYRDFAIMPNLKQRFDQIQRQVNFIAVCKMRDPTLPAADTVSPPPELPISHIGFSDFLEDVDGILRQQLVWTTPDVADPCSTPYAFSTQLAFQYLAMEKILPKFPSEQTMQLKDATFTPQMLLNYRSTARIAAEVPLREILQGKINASIVKDRIVIIGVKASGTDSWQTPYGVGGASRMPGMVVQAHMVSQMVNAVLEHRPLLKTLPRLLEIAAIIGIALLSGMIAWRVQSRIYLGIALIAVFIGLYVLGLWLLIQGFWLPILHLSLSWLSSGVCVKLLKSVNHSIASQSRQEE</sequence>